<dbReference type="Proteomes" id="UP000024547">
    <property type="component" value="Unassembled WGS sequence"/>
</dbReference>
<accession>A0A059EC17</accession>
<dbReference type="eggNOG" id="ENOG5031BEC">
    <property type="taxonomic scope" value="Bacteria"/>
</dbReference>
<dbReference type="EMBL" id="DOGS01000150">
    <property type="protein sequence ID" value="HBQ48714.1"/>
    <property type="molecule type" value="Genomic_DNA"/>
</dbReference>
<evidence type="ECO:0000313" key="8">
    <source>
        <dbReference type="Proteomes" id="UP000263957"/>
    </source>
</evidence>
<dbReference type="STRING" id="1280948.HY36_01435"/>
<name>A0A059EC17_9PROT</name>
<evidence type="ECO:0000256" key="2">
    <source>
        <dbReference type="SAM" id="Phobius"/>
    </source>
</evidence>
<feature type="transmembrane region" description="Helical" evidence="2">
    <location>
        <begin position="37"/>
        <end position="60"/>
    </location>
</feature>
<dbReference type="EMBL" id="AWFH01000001">
    <property type="protein sequence ID" value="KCZ65067.1"/>
    <property type="molecule type" value="Genomic_DNA"/>
</dbReference>
<reference evidence="5 6" key="1">
    <citation type="journal article" date="2014" name="Antonie Van Leeuwenhoek">
        <title>Hyphomonas beringensis sp. nov. and Hyphomonas chukchiensis sp. nov., isolated from surface seawater of the Bering Sea and Chukchi Sea.</title>
        <authorList>
            <person name="Li C."/>
            <person name="Lai Q."/>
            <person name="Li G."/>
            <person name="Dong C."/>
            <person name="Wang J."/>
            <person name="Liao Y."/>
            <person name="Shao Z."/>
        </authorList>
    </citation>
    <scope>NUCLEOTIDE SEQUENCE [LARGE SCALE GENOMIC DNA]</scope>
    <source>
        <strain evidence="5 6">22II1-22F38</strain>
    </source>
</reference>
<dbReference type="OrthoDB" id="7632346at2"/>
<evidence type="ECO:0000256" key="1">
    <source>
        <dbReference type="SAM" id="MobiDB-lite"/>
    </source>
</evidence>
<evidence type="ECO:0000313" key="3">
    <source>
        <dbReference type="EMBL" id="HAE95630.1"/>
    </source>
</evidence>
<sequence length="161" mass="17755">MAGRIVFELFIFSIPFIVFGLYLLATSNAQQEGKRKWPINILFLCGIGLATVAWFVLILLEPKERDICHEPARLENGKLIPARDYPCEHDVRNVGIPLERDGVRSARGATGPGTEIHDAGEIRATAPNTEDATRPDEEPTIIAPDPDAETPDIVRPDDDAN</sequence>
<feature type="compositionally biased region" description="Basic and acidic residues" evidence="1">
    <location>
        <begin position="152"/>
        <end position="161"/>
    </location>
</feature>
<proteinExistence type="predicted"/>
<keyword evidence="2" id="KW-0812">Transmembrane</keyword>
<evidence type="ECO:0000313" key="7">
    <source>
        <dbReference type="Proteomes" id="UP000259173"/>
    </source>
</evidence>
<evidence type="ECO:0000313" key="5">
    <source>
        <dbReference type="EMBL" id="KCZ65067.1"/>
    </source>
</evidence>
<organism evidence="5 6">
    <name type="scientific">Hyphomonas atlantica</name>
    <dbReference type="NCBI Taxonomy" id="1280948"/>
    <lineage>
        <taxon>Bacteria</taxon>
        <taxon>Pseudomonadati</taxon>
        <taxon>Pseudomonadota</taxon>
        <taxon>Alphaproteobacteria</taxon>
        <taxon>Hyphomonadales</taxon>
        <taxon>Hyphomonadaceae</taxon>
        <taxon>Hyphomonas</taxon>
    </lineage>
</organism>
<dbReference type="AlphaFoldDB" id="A0A059EC17"/>
<feature type="region of interest" description="Disordered" evidence="1">
    <location>
        <begin position="103"/>
        <end position="161"/>
    </location>
</feature>
<dbReference type="Pfam" id="PF19606">
    <property type="entry name" value="DUF6111"/>
    <property type="match status" value="1"/>
</dbReference>
<evidence type="ECO:0000313" key="6">
    <source>
        <dbReference type="Proteomes" id="UP000024547"/>
    </source>
</evidence>
<dbReference type="GeneID" id="92499804"/>
<dbReference type="Proteomes" id="UP000259173">
    <property type="component" value="Unassembled WGS sequence"/>
</dbReference>
<comment type="caution">
    <text evidence="5">The sequence shown here is derived from an EMBL/GenBank/DDBJ whole genome shotgun (WGS) entry which is preliminary data.</text>
</comment>
<dbReference type="RefSeq" id="WP_035547259.1">
    <property type="nucleotide sequence ID" value="NZ_AWFH01000001.1"/>
</dbReference>
<keyword evidence="2" id="KW-0472">Membrane</keyword>
<gene>
    <name evidence="3" type="ORF">DCG65_13830</name>
    <name evidence="4" type="ORF">DD728_07485</name>
    <name evidence="5" type="ORF">HY36_01435</name>
</gene>
<keyword evidence="2" id="KW-1133">Transmembrane helix</keyword>
<dbReference type="PATRIC" id="fig|1280948.3.peg.279"/>
<protein>
    <submittedName>
        <fullName evidence="5">Uncharacterized protein</fullName>
    </submittedName>
</protein>
<dbReference type="InterPro" id="IPR046093">
    <property type="entry name" value="DUF6111"/>
</dbReference>
<dbReference type="Proteomes" id="UP000263957">
    <property type="component" value="Unassembled WGS sequence"/>
</dbReference>
<reference evidence="7 8" key="2">
    <citation type="journal article" date="2018" name="Nat. Biotechnol.">
        <title>A standardized bacterial taxonomy based on genome phylogeny substantially revises the tree of life.</title>
        <authorList>
            <person name="Parks D.H."/>
            <person name="Chuvochina M."/>
            <person name="Waite D.W."/>
            <person name="Rinke C."/>
            <person name="Skarshewski A."/>
            <person name="Chaumeil P.A."/>
            <person name="Hugenholtz P."/>
        </authorList>
    </citation>
    <scope>NUCLEOTIDE SEQUENCE [LARGE SCALE GENOMIC DNA]</scope>
    <source>
        <strain evidence="4">UBA10378</strain>
        <strain evidence="3">UBA8557</strain>
    </source>
</reference>
<dbReference type="EMBL" id="DMBR01000415">
    <property type="protein sequence ID" value="HAE95630.1"/>
    <property type="molecule type" value="Genomic_DNA"/>
</dbReference>
<evidence type="ECO:0000313" key="4">
    <source>
        <dbReference type="EMBL" id="HBQ48714.1"/>
    </source>
</evidence>
<keyword evidence="6" id="KW-1185">Reference proteome</keyword>
<feature type="transmembrane region" description="Helical" evidence="2">
    <location>
        <begin position="6"/>
        <end position="25"/>
    </location>
</feature>